<evidence type="ECO:0000259" key="5">
    <source>
        <dbReference type="Pfam" id="PF00155"/>
    </source>
</evidence>
<evidence type="ECO:0000256" key="2">
    <source>
        <dbReference type="ARBA" id="ARBA00022576"/>
    </source>
</evidence>
<dbReference type="PANTHER" id="PTHR42885:SF2">
    <property type="entry name" value="HISTIDINOL-PHOSPHATE AMINOTRANSFERASE"/>
    <property type="match status" value="1"/>
</dbReference>
<dbReference type="GO" id="GO:0008483">
    <property type="term" value="F:transaminase activity"/>
    <property type="evidence" value="ECO:0007669"/>
    <property type="project" value="UniProtKB-KW"/>
</dbReference>
<gene>
    <name evidence="6" type="ORF">ENT99_05275</name>
</gene>
<sequence length="341" mass="39089">MFIAPTQIRYVYEEPPNEAIRLHLNECLYNVPDFVVEAVTKYLKSCNLYPNKSLFDRLRELLAEYTKTNKDNVYPFVGGDGALRSIFYNLVNQGNKVLYIDPTFAMIKVYAEARGLVSVTVNSYEDGDWWRVDTDALIEKSRNVNLAVIVDPNNPTGGPVVHAKENVVEALAKNVNGYVVFDEAYHEYAGYTVVPYIDRYPNIIVVRSLSKAFCLAGFRLGYIVADKNVIERISAIHTTFDIPTPSLVAGISALENRWHMEKVVNNIKEIRNYLYEKFKTLNLKVYRSLTNFLLIRDKRDLSSILRKHGIYIKKVGEDLYRLTIPPPELCSKILYVIGREL</sequence>
<dbReference type="InterPro" id="IPR015421">
    <property type="entry name" value="PyrdxlP-dep_Trfase_major"/>
</dbReference>
<dbReference type="SUPFAM" id="SSF53383">
    <property type="entry name" value="PLP-dependent transferases"/>
    <property type="match status" value="1"/>
</dbReference>
<reference evidence="6" key="1">
    <citation type="journal article" date="2020" name="mSystems">
        <title>Genome- and Community-Level Interaction Insights into Carbon Utilization and Element Cycling Functions of Hydrothermarchaeota in Hydrothermal Sediment.</title>
        <authorList>
            <person name="Zhou Z."/>
            <person name="Liu Y."/>
            <person name="Xu W."/>
            <person name="Pan J."/>
            <person name="Luo Z.H."/>
            <person name="Li M."/>
        </authorList>
    </citation>
    <scope>NUCLEOTIDE SEQUENCE</scope>
    <source>
        <strain evidence="6">SpSt-629</strain>
    </source>
</reference>
<comment type="caution">
    <text evidence="6">The sequence shown here is derived from an EMBL/GenBank/DDBJ whole genome shotgun (WGS) entry which is preliminary data.</text>
</comment>
<keyword evidence="4" id="KW-0663">Pyridoxal phosphate</keyword>
<evidence type="ECO:0000256" key="3">
    <source>
        <dbReference type="ARBA" id="ARBA00022679"/>
    </source>
</evidence>
<comment type="cofactor">
    <cofactor evidence="1">
        <name>pyridoxal 5'-phosphate</name>
        <dbReference type="ChEBI" id="CHEBI:597326"/>
    </cofactor>
</comment>
<dbReference type="InterPro" id="IPR015424">
    <property type="entry name" value="PyrdxlP-dep_Trfase"/>
</dbReference>
<protein>
    <submittedName>
        <fullName evidence="6">Aminotransferase class I/II-fold pyridoxal phosphate-dependent enzyme</fullName>
    </submittedName>
</protein>
<dbReference type="AlphaFoldDB" id="A0A832APH9"/>
<organism evidence="6">
    <name type="scientific">Ignisphaera aggregans</name>
    <dbReference type="NCBI Taxonomy" id="334771"/>
    <lineage>
        <taxon>Archaea</taxon>
        <taxon>Thermoproteota</taxon>
        <taxon>Thermoprotei</taxon>
        <taxon>Desulfurococcales</taxon>
        <taxon>Desulfurococcaceae</taxon>
        <taxon>Ignisphaera</taxon>
    </lineage>
</organism>
<name>A0A832APH9_9CREN</name>
<dbReference type="GO" id="GO:0030170">
    <property type="term" value="F:pyridoxal phosphate binding"/>
    <property type="evidence" value="ECO:0007669"/>
    <property type="project" value="InterPro"/>
</dbReference>
<accession>A0A832APH9</accession>
<dbReference type="EMBL" id="DTAU01000104">
    <property type="protein sequence ID" value="HFQ79098.1"/>
    <property type="molecule type" value="Genomic_DNA"/>
</dbReference>
<dbReference type="Gene3D" id="3.40.640.10">
    <property type="entry name" value="Type I PLP-dependent aspartate aminotransferase-like (Major domain)"/>
    <property type="match status" value="1"/>
</dbReference>
<dbReference type="Gene3D" id="3.90.1150.10">
    <property type="entry name" value="Aspartate Aminotransferase, domain 1"/>
    <property type="match status" value="1"/>
</dbReference>
<evidence type="ECO:0000256" key="4">
    <source>
        <dbReference type="ARBA" id="ARBA00022898"/>
    </source>
</evidence>
<feature type="domain" description="Aminotransferase class I/classII large" evidence="5">
    <location>
        <begin position="19"/>
        <end position="315"/>
    </location>
</feature>
<evidence type="ECO:0000256" key="1">
    <source>
        <dbReference type="ARBA" id="ARBA00001933"/>
    </source>
</evidence>
<dbReference type="InterPro" id="IPR004839">
    <property type="entry name" value="Aminotransferase_I/II_large"/>
</dbReference>
<keyword evidence="2 6" id="KW-0032">Aminotransferase</keyword>
<proteinExistence type="predicted"/>
<dbReference type="Pfam" id="PF00155">
    <property type="entry name" value="Aminotran_1_2"/>
    <property type="match status" value="1"/>
</dbReference>
<dbReference type="PANTHER" id="PTHR42885">
    <property type="entry name" value="HISTIDINOL-PHOSPHATE AMINOTRANSFERASE-RELATED"/>
    <property type="match status" value="1"/>
</dbReference>
<keyword evidence="3 6" id="KW-0808">Transferase</keyword>
<dbReference type="CDD" id="cd00609">
    <property type="entry name" value="AAT_like"/>
    <property type="match status" value="1"/>
</dbReference>
<dbReference type="InterPro" id="IPR015422">
    <property type="entry name" value="PyrdxlP-dep_Trfase_small"/>
</dbReference>
<evidence type="ECO:0000313" key="6">
    <source>
        <dbReference type="EMBL" id="HFQ79098.1"/>
    </source>
</evidence>